<proteinExistence type="inferred from homology"/>
<organism evidence="6 7">
    <name type="scientific">Listeria floridensis FSL S10-1187</name>
    <dbReference type="NCBI Taxonomy" id="1265817"/>
    <lineage>
        <taxon>Bacteria</taxon>
        <taxon>Bacillati</taxon>
        <taxon>Bacillota</taxon>
        <taxon>Bacilli</taxon>
        <taxon>Bacillales</taxon>
        <taxon>Listeriaceae</taxon>
        <taxon>Listeria</taxon>
    </lineage>
</organism>
<dbReference type="PANTHER" id="PTHR33798">
    <property type="entry name" value="FLAVOPROTEIN OXYGENASE"/>
    <property type="match status" value="1"/>
</dbReference>
<evidence type="ECO:0000256" key="2">
    <source>
        <dbReference type="ARBA" id="ARBA00022630"/>
    </source>
</evidence>
<keyword evidence="2" id="KW-0285">Flavoprotein</keyword>
<comment type="similarity">
    <text evidence="4">Belongs to the flavoredoxin family.</text>
</comment>
<dbReference type="RefSeq" id="WP_036097730.1">
    <property type="nucleotide sequence ID" value="NZ_AODF01000024.1"/>
</dbReference>
<protein>
    <recommendedName>
        <fullName evidence="5">Flavin reductase like domain-containing protein</fullName>
    </recommendedName>
</protein>
<dbReference type="EMBL" id="AODF01000024">
    <property type="protein sequence ID" value="EUJ30315.1"/>
    <property type="molecule type" value="Genomic_DNA"/>
</dbReference>
<evidence type="ECO:0000256" key="1">
    <source>
        <dbReference type="ARBA" id="ARBA00001917"/>
    </source>
</evidence>
<dbReference type="PANTHER" id="PTHR33798:SF5">
    <property type="entry name" value="FLAVIN REDUCTASE LIKE DOMAIN-CONTAINING PROTEIN"/>
    <property type="match status" value="1"/>
</dbReference>
<sequence>MRFDAAELSPKQNYKFLSGAVVPRPIAFITTLSKDGETVNAAPFSFFNVVSSDPPMISVAIQRADGELKDTARHALDRGELVIQIVSEDFVEDMNETAARLKREESELDRTKLHLDAPLEGFMVPGISEAKIKFHTKLTEHIEIKNDSGSVTADLLLLRVLHYDFSEEVFDPEAEYVLTEFLNPVSRLAGNDYARIGEKYTIRRPK</sequence>
<accession>A0ABN0RDU9</accession>
<dbReference type="SUPFAM" id="SSF50475">
    <property type="entry name" value="FMN-binding split barrel"/>
    <property type="match status" value="1"/>
</dbReference>
<evidence type="ECO:0000313" key="7">
    <source>
        <dbReference type="Proteomes" id="UP000019249"/>
    </source>
</evidence>
<comment type="cofactor">
    <cofactor evidence="1">
        <name>FMN</name>
        <dbReference type="ChEBI" id="CHEBI:58210"/>
    </cofactor>
</comment>
<evidence type="ECO:0000256" key="4">
    <source>
        <dbReference type="ARBA" id="ARBA00038054"/>
    </source>
</evidence>
<comment type="caution">
    <text evidence="6">The sequence shown here is derived from an EMBL/GenBank/DDBJ whole genome shotgun (WGS) entry which is preliminary data.</text>
</comment>
<reference evidence="6 7" key="1">
    <citation type="journal article" date="2014" name="Int. J. Syst. Evol. Microbiol.">
        <title>Listeria floridensis sp. nov., Listeria aquatica sp. nov., Listeria cornellensis sp. nov., Listeria riparia sp. nov. and Listeria grandensis sp. nov., from agricultural and natural environments.</title>
        <authorList>
            <person name="den Bakker H.C."/>
            <person name="Warchocki S."/>
            <person name="Wright E.M."/>
            <person name="Allred A.F."/>
            <person name="Ahlstrom C."/>
            <person name="Manuel C.S."/>
            <person name="Stasiewicz M.J."/>
            <person name="Burrell A."/>
            <person name="Roof S."/>
            <person name="Strawn L."/>
            <person name="Fortes E.D."/>
            <person name="Nightingale K.K."/>
            <person name="Kephart D."/>
            <person name="Wiedmann M."/>
        </authorList>
    </citation>
    <scope>NUCLEOTIDE SEQUENCE [LARGE SCALE GENOMIC DNA]</scope>
    <source>
        <strain evidence="6 7">FSL S10-1187</strain>
    </source>
</reference>
<gene>
    <name evidence="6" type="ORF">MFLO_10848</name>
</gene>
<dbReference type="Proteomes" id="UP000019249">
    <property type="component" value="Unassembled WGS sequence"/>
</dbReference>
<evidence type="ECO:0000256" key="3">
    <source>
        <dbReference type="ARBA" id="ARBA00022643"/>
    </source>
</evidence>
<dbReference type="Pfam" id="PF01613">
    <property type="entry name" value="Flavin_Reduct"/>
    <property type="match status" value="1"/>
</dbReference>
<feature type="domain" description="Flavin reductase like" evidence="5">
    <location>
        <begin position="19"/>
        <end position="178"/>
    </location>
</feature>
<dbReference type="Gene3D" id="2.30.110.10">
    <property type="entry name" value="Electron Transport, Fmn-binding Protein, Chain A"/>
    <property type="match status" value="1"/>
</dbReference>
<dbReference type="SMART" id="SM00903">
    <property type="entry name" value="Flavin_Reduct"/>
    <property type="match status" value="1"/>
</dbReference>
<name>A0ABN0RDU9_9LIST</name>
<evidence type="ECO:0000313" key="6">
    <source>
        <dbReference type="EMBL" id="EUJ30315.1"/>
    </source>
</evidence>
<evidence type="ECO:0000259" key="5">
    <source>
        <dbReference type="SMART" id="SM00903"/>
    </source>
</evidence>
<dbReference type="InterPro" id="IPR012349">
    <property type="entry name" value="Split_barrel_FMN-bd"/>
</dbReference>
<keyword evidence="7" id="KW-1185">Reference proteome</keyword>
<keyword evidence="3" id="KW-0288">FMN</keyword>
<dbReference type="InterPro" id="IPR002563">
    <property type="entry name" value="Flavin_Rdtase-like_dom"/>
</dbReference>